<dbReference type="InterPro" id="IPR036397">
    <property type="entry name" value="RNaseH_sf"/>
</dbReference>
<evidence type="ECO:0000256" key="6">
    <source>
        <dbReference type="ARBA" id="ARBA00023204"/>
    </source>
</evidence>
<keyword evidence="8" id="KW-1185">Reference proteome</keyword>
<keyword evidence="4" id="KW-0238">DNA-binding</keyword>
<dbReference type="RefSeq" id="WP_133065595.1">
    <property type="nucleotide sequence ID" value="NZ_NOXU01000032.1"/>
</dbReference>
<dbReference type="GO" id="GO:0006310">
    <property type="term" value="P:DNA recombination"/>
    <property type="evidence" value="ECO:0007669"/>
    <property type="project" value="UniProtKB-KW"/>
</dbReference>
<dbReference type="PRINTS" id="PR00696">
    <property type="entry name" value="RSOLVASERUVC"/>
</dbReference>
<dbReference type="InterPro" id="IPR002176">
    <property type="entry name" value="X-over_junc_endoDNase_RuvC"/>
</dbReference>
<comment type="caution">
    <text evidence="7">The sequence shown here is derived from an EMBL/GenBank/DDBJ whole genome shotgun (WGS) entry which is preliminary data.</text>
</comment>
<evidence type="ECO:0000256" key="5">
    <source>
        <dbReference type="ARBA" id="ARBA00023172"/>
    </source>
</evidence>
<keyword evidence="2" id="KW-0227">DNA damage</keyword>
<evidence type="ECO:0000313" key="8">
    <source>
        <dbReference type="Proteomes" id="UP000216998"/>
    </source>
</evidence>
<evidence type="ECO:0000256" key="2">
    <source>
        <dbReference type="ARBA" id="ARBA00022763"/>
    </source>
</evidence>
<dbReference type="AlphaFoldDB" id="A0A255YSN2"/>
<dbReference type="Gene3D" id="3.30.420.10">
    <property type="entry name" value="Ribonuclease H-like superfamily/Ribonuclease H"/>
    <property type="match status" value="1"/>
</dbReference>
<comment type="similarity">
    <text evidence="1">Belongs to the RuvC family.</text>
</comment>
<dbReference type="InterPro" id="IPR012337">
    <property type="entry name" value="RNaseH-like_sf"/>
</dbReference>
<dbReference type="GO" id="GO:0004520">
    <property type="term" value="F:DNA endonuclease activity"/>
    <property type="evidence" value="ECO:0007669"/>
    <property type="project" value="InterPro"/>
</dbReference>
<keyword evidence="6" id="KW-0234">DNA repair</keyword>
<dbReference type="OrthoDB" id="9805499at2"/>
<name>A0A255YSN2_9PROT</name>
<dbReference type="GO" id="GO:0006281">
    <property type="term" value="P:DNA repair"/>
    <property type="evidence" value="ECO:0007669"/>
    <property type="project" value="UniProtKB-KW"/>
</dbReference>
<protein>
    <submittedName>
        <fullName evidence="7">Uncharacterized protein</fullName>
    </submittedName>
</protein>
<gene>
    <name evidence="7" type="ORF">CHU95_20120</name>
</gene>
<evidence type="ECO:0000313" key="7">
    <source>
        <dbReference type="EMBL" id="OYQ31460.1"/>
    </source>
</evidence>
<proteinExistence type="inferred from homology"/>
<accession>A0A255YSN2</accession>
<dbReference type="Proteomes" id="UP000216998">
    <property type="component" value="Unassembled WGS sequence"/>
</dbReference>
<evidence type="ECO:0000256" key="3">
    <source>
        <dbReference type="ARBA" id="ARBA00022842"/>
    </source>
</evidence>
<dbReference type="EMBL" id="NOXU01000032">
    <property type="protein sequence ID" value="OYQ31460.1"/>
    <property type="molecule type" value="Genomic_DNA"/>
</dbReference>
<sequence length="161" mass="17831">MKILAIDPSKRNSGWAVIDAVRWTRLASGGQSFQHIHDYAEIGQAFEGWLLGMCRKHRVDVLAIERPPMRGASTYLLFGLVWTAHRVGHHLGLRRMETGPSELKKWAAGKGDADKSEMVTAARKAFPGHEPADHDEADALLIAAWAATVIRSEAEKKRRAA</sequence>
<keyword evidence="3" id="KW-0460">Magnesium</keyword>
<evidence type="ECO:0000256" key="1">
    <source>
        <dbReference type="ARBA" id="ARBA00009518"/>
    </source>
</evidence>
<dbReference type="SUPFAM" id="SSF53098">
    <property type="entry name" value="Ribonuclease H-like"/>
    <property type="match status" value="1"/>
</dbReference>
<organism evidence="7 8">
    <name type="scientific">Niveispirillum lacus</name>
    <dbReference type="NCBI Taxonomy" id="1981099"/>
    <lineage>
        <taxon>Bacteria</taxon>
        <taxon>Pseudomonadati</taxon>
        <taxon>Pseudomonadota</taxon>
        <taxon>Alphaproteobacteria</taxon>
        <taxon>Rhodospirillales</taxon>
        <taxon>Azospirillaceae</taxon>
        <taxon>Niveispirillum</taxon>
    </lineage>
</organism>
<evidence type="ECO:0000256" key="4">
    <source>
        <dbReference type="ARBA" id="ARBA00023125"/>
    </source>
</evidence>
<dbReference type="GO" id="GO:0003677">
    <property type="term" value="F:DNA binding"/>
    <property type="evidence" value="ECO:0007669"/>
    <property type="project" value="UniProtKB-KW"/>
</dbReference>
<reference evidence="7 8" key="1">
    <citation type="submission" date="2017-07" db="EMBL/GenBank/DDBJ databases">
        <title>Niveispirillum cyanobacteriorum sp. nov., isolated from cyanobacterial aggregates in a eutrophic lake.</title>
        <authorList>
            <person name="Cai H."/>
        </authorList>
    </citation>
    <scope>NUCLEOTIDE SEQUENCE [LARGE SCALE GENOMIC DNA]</scope>
    <source>
        <strain evidence="8">TH1-14</strain>
    </source>
</reference>
<keyword evidence="5" id="KW-0233">DNA recombination</keyword>